<dbReference type="VEuPathDB" id="TriTrypDB:C4B63_54g68"/>
<feature type="compositionally biased region" description="Basic and acidic residues" evidence="1">
    <location>
        <begin position="334"/>
        <end position="345"/>
    </location>
</feature>
<feature type="compositionally biased region" description="Basic and acidic residues" evidence="1">
    <location>
        <begin position="352"/>
        <end position="364"/>
    </location>
</feature>
<dbReference type="VEuPathDB" id="TriTrypDB:ECC02_006422"/>
<dbReference type="OrthoDB" id="253139at2759"/>
<feature type="compositionally biased region" description="Basic and acidic residues" evidence="1">
    <location>
        <begin position="470"/>
        <end position="479"/>
    </location>
</feature>
<dbReference type="SMR" id="A0A2V2WNT6"/>
<protein>
    <submittedName>
        <fullName evidence="2">Uncharacterized protein</fullName>
    </submittedName>
</protein>
<evidence type="ECO:0000256" key="1">
    <source>
        <dbReference type="SAM" id="MobiDB-lite"/>
    </source>
</evidence>
<evidence type="ECO:0000313" key="2">
    <source>
        <dbReference type="EMBL" id="PWV10288.1"/>
    </source>
</evidence>
<dbReference type="VEuPathDB" id="TriTrypDB:TcCL_ESM01187"/>
<dbReference type="VEuPathDB" id="TriTrypDB:BCY84_19633"/>
<feature type="region of interest" description="Disordered" evidence="1">
    <location>
        <begin position="322"/>
        <end position="394"/>
    </location>
</feature>
<feature type="compositionally biased region" description="Acidic residues" evidence="1">
    <location>
        <begin position="365"/>
        <end position="377"/>
    </location>
</feature>
<organism evidence="2 3">
    <name type="scientific">Trypanosoma cruzi</name>
    <dbReference type="NCBI Taxonomy" id="5693"/>
    <lineage>
        <taxon>Eukaryota</taxon>
        <taxon>Discoba</taxon>
        <taxon>Euglenozoa</taxon>
        <taxon>Kinetoplastea</taxon>
        <taxon>Metakinetoplastina</taxon>
        <taxon>Trypanosomatida</taxon>
        <taxon>Trypanosomatidae</taxon>
        <taxon>Trypanosoma</taxon>
        <taxon>Schizotrypanum</taxon>
    </lineage>
</organism>
<dbReference type="VEuPathDB" id="TriTrypDB:TCSYLVIO_005114"/>
<dbReference type="Proteomes" id="UP000246078">
    <property type="component" value="Unassembled WGS sequence"/>
</dbReference>
<proteinExistence type="predicted"/>
<feature type="region of interest" description="Disordered" evidence="1">
    <location>
        <begin position="612"/>
        <end position="634"/>
    </location>
</feature>
<feature type="compositionally biased region" description="Basic and acidic residues" evidence="1">
    <location>
        <begin position="160"/>
        <end position="180"/>
    </location>
</feature>
<dbReference type="AlphaFoldDB" id="A0A2V2WNT6"/>
<dbReference type="VEuPathDB" id="TriTrypDB:TCDM_03636"/>
<feature type="compositionally biased region" description="Basic and acidic residues" evidence="1">
    <location>
        <begin position="612"/>
        <end position="630"/>
    </location>
</feature>
<reference evidence="2 3" key="1">
    <citation type="journal article" date="2018" name="Microb. Genom.">
        <title>Expanding an expanded genome: long-read sequencing of Trypanosoma cruzi.</title>
        <authorList>
            <person name="Berna L."/>
            <person name="Rodriguez M."/>
            <person name="Chiribao M.L."/>
            <person name="Parodi-Talice A."/>
            <person name="Pita S."/>
            <person name="Rijo G."/>
            <person name="Alvarez-Valin F."/>
            <person name="Robello C."/>
        </authorList>
    </citation>
    <scope>NUCLEOTIDE SEQUENCE [LARGE SCALE GENOMIC DNA]</scope>
    <source>
        <strain evidence="2 3">TCC</strain>
    </source>
</reference>
<dbReference type="EMBL" id="PRFC01000070">
    <property type="protein sequence ID" value="PWV10288.1"/>
    <property type="molecule type" value="Genomic_DNA"/>
</dbReference>
<evidence type="ECO:0000313" key="3">
    <source>
        <dbReference type="Proteomes" id="UP000246078"/>
    </source>
</evidence>
<sequence length="655" mass="72099">MVIIIIIIIIIIMHIERCCFLFQHSTKLPSFLQVGGIILDNITSDCDNVMPCIRDACHLPLPIFFFFHWMPSNNSLGSPFMAWVTATSSEEGKSKSPVSGATLSPTPLDRNEAADHNAGPRMSHNIHGSKAFEGAPQSSHRAGEEEDHAILLPKPPLKSAPREMENHESDTCAKHGDSGVKLPEKKCNEMGSNGRLQSANDTLTATLRLYEGDLKADNNNDDDDDEFGDFVGVTSRPVSEPVAIPEQPMVGRNEPPHVFINQQEKEHHHGKGGGKSESGQLNTLTFHTVASASAEPRATTMGSPGCVCVDADRLDMINASPVVVKDEGAEEAEEYTHRETHVVEGRDDEGAENEREHHHNNQQHEEEEEDDEEEEEWAAFTDAAVPPNPPLQKQLVTAGEAPGISDMCVEEDTHATRSGRQFVFRRDMDIARIILQLRELSGCVLDTEECNGCHDDGIEQQQSDAGSSSGEDRKGKQSRRELLLAVMDALSFRRRDSVNRVEETPPVGGGPCVTPGSLAFHCKPLGTPPCIGGSCEGRHDTPLPQPQLPDQASATLDGIIDPFAALRLAERHTTQRREQLESVLLQASRVRQRAIPVCEAITKVRNLAMEYEQEKQKEQQTSDKEKESTWHIHPTLPTPCIGGSLFPAFSLRLPF</sequence>
<feature type="compositionally biased region" description="Polar residues" evidence="1">
    <location>
        <begin position="459"/>
        <end position="469"/>
    </location>
</feature>
<accession>A0A2V2WNT6</accession>
<comment type="caution">
    <text evidence="2">The sequence shown here is derived from an EMBL/GenBank/DDBJ whole genome shotgun (WGS) entry which is preliminary data.</text>
</comment>
<feature type="compositionally biased region" description="Polar residues" evidence="1">
    <location>
        <begin position="96"/>
        <end position="105"/>
    </location>
</feature>
<gene>
    <name evidence="2" type="ORF">C3747_70g185</name>
</gene>
<dbReference type="VEuPathDB" id="TriTrypDB:Tc_MARK_3858"/>
<feature type="region of interest" description="Disordered" evidence="1">
    <location>
        <begin position="91"/>
        <end position="180"/>
    </location>
</feature>
<dbReference type="VEuPathDB" id="TriTrypDB:TcCLB.503679.20"/>
<dbReference type="VEuPathDB" id="TriTrypDB:TcBrA4_0098560"/>
<dbReference type="VEuPathDB" id="TriTrypDB:TcCLB.503841.60"/>
<dbReference type="VEuPathDB" id="TriTrypDB:TcG_03878"/>
<dbReference type="VEuPathDB" id="TriTrypDB:C3747_70g185"/>
<feature type="region of interest" description="Disordered" evidence="1">
    <location>
        <begin position="456"/>
        <end position="479"/>
    </location>
</feature>
<name>A0A2V2WNT6_TRYCR</name>